<evidence type="ECO:0000256" key="1">
    <source>
        <dbReference type="SAM" id="Phobius"/>
    </source>
</evidence>
<dbReference type="Gene3D" id="3.30.70.270">
    <property type="match status" value="1"/>
</dbReference>
<feature type="transmembrane region" description="Helical" evidence="1">
    <location>
        <begin position="40"/>
        <end position="58"/>
    </location>
</feature>
<dbReference type="InterPro" id="IPR000700">
    <property type="entry name" value="PAS-assoc_C"/>
</dbReference>
<dbReference type="GO" id="GO:0006355">
    <property type="term" value="P:regulation of DNA-templated transcription"/>
    <property type="evidence" value="ECO:0007669"/>
    <property type="project" value="InterPro"/>
</dbReference>
<dbReference type="Pfam" id="PF00990">
    <property type="entry name" value="GGDEF"/>
    <property type="match status" value="1"/>
</dbReference>
<dbReference type="InterPro" id="IPR035919">
    <property type="entry name" value="EAL_sf"/>
</dbReference>
<dbReference type="EMBL" id="JACCFH010000001">
    <property type="protein sequence ID" value="NYG32632.1"/>
    <property type="molecule type" value="Genomic_DNA"/>
</dbReference>
<proteinExistence type="predicted"/>
<dbReference type="PROSITE" id="PS50112">
    <property type="entry name" value="PAS"/>
    <property type="match status" value="1"/>
</dbReference>
<sequence length="763" mass="84415">MTAARIVALFLLFGTVWILVSDRAIGLFTQDIALLSTIQSFKGLLFVGLSALLLYVLVRRSERTRAALEAQAMQQRDHLADILNVNPAVLYSLRPAAPSGALAIDFVGQNVETVTGYPVAQWLSTPNLWTYRLHPDDLDRIHQAQRTLMATGSVRHEYRFRHADGHYRWINDSVVVVRDAAGAITNLTGAWLDVTDRRQAEERARLIAQVFESSQEGIFITDERARILSINRAFSRITGYALGEVLGKTPALLKSGRQDGAFYAAMWAQINAEGHWGGEIWNRRKSGEVYPEWLTINAIRDDQGQVRQYLGIFTETSSRKAAEERILHLANYDALTDLPNRALLADRARVALSTAGRQRTPLTVMHLNVDHFGRINESLGHEVGDQVLCEVALRLTGVLRTDDTVCRLGGDDFILLLPNTSARDSAQLSLRLMAAVAEPLNVMSNQVLHLTASVGVAEYPDNGSDLARLTQAAESAVHQAKREGRNTVRFFSLNLQEQIQDALALTRDLRWAQERGQLVLHYQPKVNAVTQRIVGVEALIRWQHPTRGLVPPSRFIPIAEESGLIQEIGTWVIRRALAQTAEWQAAGLPVVPVAVNLSVVQFRHPGLRDSLAEALRDSGLPAAMLELELTESVAMEDSTFTIATIAGLKQLGVTLSIDDFGTGYSSLSYLKRFAVDKLKIDQSFVRGLHHDPQDEAIVTTVINLARSLGLTTVGEGVETTEQRDFLRRNGCDELQGYLFSRPLPAEAFETLLRSSVGVAPCIA</sequence>
<feature type="domain" description="PAS" evidence="2">
    <location>
        <begin position="203"/>
        <end position="249"/>
    </location>
</feature>
<protein>
    <submittedName>
        <fullName evidence="6">Diguanylate cyclase (GGDEF)-like protein/PAS domain S-box-containing protein</fullName>
    </submittedName>
</protein>
<dbReference type="Pfam" id="PF00989">
    <property type="entry name" value="PAS"/>
    <property type="match status" value="1"/>
</dbReference>
<dbReference type="FunFam" id="3.20.20.450:FF:000001">
    <property type="entry name" value="Cyclic di-GMP phosphodiesterase yahA"/>
    <property type="match status" value="1"/>
</dbReference>
<accession>A0A7Y9QWA9</accession>
<dbReference type="InterPro" id="IPR001633">
    <property type="entry name" value="EAL_dom"/>
</dbReference>
<dbReference type="InterPro" id="IPR000014">
    <property type="entry name" value="PAS"/>
</dbReference>
<feature type="domain" description="EAL" evidence="4">
    <location>
        <begin position="502"/>
        <end position="756"/>
    </location>
</feature>
<feature type="domain" description="PAC" evidence="3">
    <location>
        <begin position="276"/>
        <end position="328"/>
    </location>
</feature>
<dbReference type="InterPro" id="IPR001610">
    <property type="entry name" value="PAC"/>
</dbReference>
<evidence type="ECO:0000259" key="2">
    <source>
        <dbReference type="PROSITE" id="PS50112"/>
    </source>
</evidence>
<name>A0A7Y9QWA9_9BURK</name>
<dbReference type="InterPro" id="IPR052155">
    <property type="entry name" value="Biofilm_reg_signaling"/>
</dbReference>
<dbReference type="SMART" id="SM00052">
    <property type="entry name" value="EAL"/>
    <property type="match status" value="1"/>
</dbReference>
<dbReference type="Pfam" id="PF08447">
    <property type="entry name" value="PAS_3"/>
    <property type="match status" value="1"/>
</dbReference>
<dbReference type="SUPFAM" id="SSF141868">
    <property type="entry name" value="EAL domain-like"/>
    <property type="match status" value="1"/>
</dbReference>
<dbReference type="SMART" id="SM00086">
    <property type="entry name" value="PAC"/>
    <property type="match status" value="2"/>
</dbReference>
<dbReference type="SMART" id="SM00267">
    <property type="entry name" value="GGDEF"/>
    <property type="match status" value="1"/>
</dbReference>
<dbReference type="SMART" id="SM00091">
    <property type="entry name" value="PAS"/>
    <property type="match status" value="2"/>
</dbReference>
<comment type="caution">
    <text evidence="6">The sequence shown here is derived from an EMBL/GenBank/DDBJ whole genome shotgun (WGS) entry which is preliminary data.</text>
</comment>
<dbReference type="CDD" id="cd01949">
    <property type="entry name" value="GGDEF"/>
    <property type="match status" value="1"/>
</dbReference>
<dbReference type="Pfam" id="PF00563">
    <property type="entry name" value="EAL"/>
    <property type="match status" value="1"/>
</dbReference>
<keyword evidence="7" id="KW-1185">Reference proteome</keyword>
<dbReference type="PROSITE" id="PS50883">
    <property type="entry name" value="EAL"/>
    <property type="match status" value="1"/>
</dbReference>
<dbReference type="InterPro" id="IPR029787">
    <property type="entry name" value="Nucleotide_cyclase"/>
</dbReference>
<dbReference type="SUPFAM" id="SSF55785">
    <property type="entry name" value="PYP-like sensor domain (PAS domain)"/>
    <property type="match status" value="2"/>
</dbReference>
<evidence type="ECO:0000259" key="5">
    <source>
        <dbReference type="PROSITE" id="PS50887"/>
    </source>
</evidence>
<feature type="domain" description="PAC" evidence="3">
    <location>
        <begin position="154"/>
        <end position="206"/>
    </location>
</feature>
<dbReference type="InterPro" id="IPR013655">
    <property type="entry name" value="PAS_fold_3"/>
</dbReference>
<dbReference type="Gene3D" id="3.20.20.450">
    <property type="entry name" value="EAL domain"/>
    <property type="match status" value="1"/>
</dbReference>
<dbReference type="PROSITE" id="PS50113">
    <property type="entry name" value="PAC"/>
    <property type="match status" value="2"/>
</dbReference>
<evidence type="ECO:0000259" key="3">
    <source>
        <dbReference type="PROSITE" id="PS50113"/>
    </source>
</evidence>
<dbReference type="PANTHER" id="PTHR44757:SF2">
    <property type="entry name" value="BIOFILM ARCHITECTURE MAINTENANCE PROTEIN MBAA"/>
    <property type="match status" value="1"/>
</dbReference>
<dbReference type="SUPFAM" id="SSF55073">
    <property type="entry name" value="Nucleotide cyclase"/>
    <property type="match status" value="1"/>
</dbReference>
<dbReference type="InterPro" id="IPR000160">
    <property type="entry name" value="GGDEF_dom"/>
</dbReference>
<evidence type="ECO:0000259" key="4">
    <source>
        <dbReference type="PROSITE" id="PS50883"/>
    </source>
</evidence>
<organism evidence="6 7">
    <name type="scientific">Sphaerotilus montanus</name>
    <dbReference type="NCBI Taxonomy" id="522889"/>
    <lineage>
        <taxon>Bacteria</taxon>
        <taxon>Pseudomonadati</taxon>
        <taxon>Pseudomonadota</taxon>
        <taxon>Betaproteobacteria</taxon>
        <taxon>Burkholderiales</taxon>
        <taxon>Sphaerotilaceae</taxon>
        <taxon>Sphaerotilus</taxon>
    </lineage>
</organism>
<dbReference type="AlphaFoldDB" id="A0A7Y9QWA9"/>
<reference evidence="6 7" key="1">
    <citation type="submission" date="2020-07" db="EMBL/GenBank/DDBJ databases">
        <title>Genomic Encyclopedia of Archaeal and Bacterial Type Strains, Phase II (KMG-II): from individual species to whole genera.</title>
        <authorList>
            <person name="Goeker M."/>
        </authorList>
    </citation>
    <scope>NUCLEOTIDE SEQUENCE [LARGE SCALE GENOMIC DNA]</scope>
    <source>
        <strain evidence="6 7">DSM 21226</strain>
    </source>
</reference>
<dbReference type="RefSeq" id="WP_179633503.1">
    <property type="nucleotide sequence ID" value="NZ_JACCFH010000001.1"/>
</dbReference>
<feature type="domain" description="GGDEF" evidence="5">
    <location>
        <begin position="360"/>
        <end position="493"/>
    </location>
</feature>
<dbReference type="InterPro" id="IPR013767">
    <property type="entry name" value="PAS_fold"/>
</dbReference>
<dbReference type="NCBIfam" id="TIGR00254">
    <property type="entry name" value="GGDEF"/>
    <property type="match status" value="1"/>
</dbReference>
<keyword evidence="1" id="KW-0472">Membrane</keyword>
<dbReference type="Proteomes" id="UP000518288">
    <property type="component" value="Unassembled WGS sequence"/>
</dbReference>
<dbReference type="CDD" id="cd01948">
    <property type="entry name" value="EAL"/>
    <property type="match status" value="1"/>
</dbReference>
<dbReference type="PANTHER" id="PTHR44757">
    <property type="entry name" value="DIGUANYLATE CYCLASE DGCP"/>
    <property type="match status" value="1"/>
</dbReference>
<keyword evidence="1" id="KW-1133">Transmembrane helix</keyword>
<gene>
    <name evidence="6" type="ORF">BDD16_001618</name>
</gene>
<evidence type="ECO:0000313" key="7">
    <source>
        <dbReference type="Proteomes" id="UP000518288"/>
    </source>
</evidence>
<dbReference type="CDD" id="cd00130">
    <property type="entry name" value="PAS"/>
    <property type="match status" value="2"/>
</dbReference>
<evidence type="ECO:0000313" key="6">
    <source>
        <dbReference type="EMBL" id="NYG32632.1"/>
    </source>
</evidence>
<dbReference type="NCBIfam" id="TIGR00229">
    <property type="entry name" value="sensory_box"/>
    <property type="match status" value="2"/>
</dbReference>
<dbReference type="InterPro" id="IPR043128">
    <property type="entry name" value="Rev_trsase/Diguanyl_cyclase"/>
</dbReference>
<dbReference type="PROSITE" id="PS50887">
    <property type="entry name" value="GGDEF"/>
    <property type="match status" value="1"/>
</dbReference>
<dbReference type="InterPro" id="IPR035965">
    <property type="entry name" value="PAS-like_dom_sf"/>
</dbReference>
<keyword evidence="1" id="KW-0812">Transmembrane</keyword>
<dbReference type="Gene3D" id="3.30.450.20">
    <property type="entry name" value="PAS domain"/>
    <property type="match status" value="2"/>
</dbReference>